<keyword evidence="2" id="KW-0812">Transmembrane</keyword>
<protein>
    <submittedName>
        <fullName evidence="3">I78 family peptidase inhibitor</fullName>
    </submittedName>
</protein>
<keyword evidence="2" id="KW-1133">Transmembrane helix</keyword>
<dbReference type="EMBL" id="JAWJWI010000014">
    <property type="protein sequence ID" value="MDV4188782.1"/>
    <property type="molecule type" value="Genomic_DNA"/>
</dbReference>
<gene>
    <name evidence="3" type="ORF">R1523_25120</name>
</gene>
<evidence type="ECO:0000313" key="4">
    <source>
        <dbReference type="Proteomes" id="UP001187203"/>
    </source>
</evidence>
<organism evidence="3 4">
    <name type="scientific">Rhizobium brockwellii</name>
    <dbReference type="NCBI Taxonomy" id="3019932"/>
    <lineage>
        <taxon>Bacteria</taxon>
        <taxon>Pseudomonadati</taxon>
        <taxon>Pseudomonadota</taxon>
        <taxon>Alphaproteobacteria</taxon>
        <taxon>Hyphomicrobiales</taxon>
        <taxon>Rhizobiaceae</taxon>
        <taxon>Rhizobium/Agrobacterium group</taxon>
        <taxon>Rhizobium</taxon>
    </lineage>
</organism>
<evidence type="ECO:0000313" key="3">
    <source>
        <dbReference type="EMBL" id="MDV4188782.1"/>
    </source>
</evidence>
<proteinExistence type="predicted"/>
<dbReference type="RefSeq" id="WP_317276803.1">
    <property type="nucleotide sequence ID" value="NZ_CP053440.1"/>
</dbReference>
<sequence>MTGLPDQDFNTLPSTSPGPCTAGLTVGRKREKSILHAVPVLAVLVFVSAVPALVACSAGTTSKVTSGRCDAAAAQTLIGKSKPTDEEARRITGATIARQIAPGQPVTHDYRAARVTLETDSASGRVVRATCG</sequence>
<comment type="caution">
    <text evidence="3">The sequence shown here is derived from an EMBL/GenBank/DDBJ whole genome shotgun (WGS) entry which is preliminary data.</text>
</comment>
<dbReference type="Pfam" id="PF11720">
    <property type="entry name" value="Inhibitor_I78"/>
    <property type="match status" value="1"/>
</dbReference>
<evidence type="ECO:0000256" key="2">
    <source>
        <dbReference type="SAM" id="Phobius"/>
    </source>
</evidence>
<dbReference type="Proteomes" id="UP001187203">
    <property type="component" value="Unassembled WGS sequence"/>
</dbReference>
<feature type="region of interest" description="Disordered" evidence="1">
    <location>
        <begin position="1"/>
        <end position="22"/>
    </location>
</feature>
<accession>A0ABU3YSQ3</accession>
<dbReference type="Gene3D" id="3.30.10.10">
    <property type="entry name" value="Trypsin Inhibitor V, subunit A"/>
    <property type="match status" value="1"/>
</dbReference>
<keyword evidence="2" id="KW-0472">Membrane</keyword>
<dbReference type="GeneID" id="303219361"/>
<keyword evidence="4" id="KW-1185">Reference proteome</keyword>
<reference evidence="4" key="1">
    <citation type="journal article" date="2023" name="Int. J. Mol. Sci.">
        <title>Genomic and Metabolic Characterization of Plant Growth-Promoting Rhizobacteria Isolated from Nodules of Clovers Grown in Non-Farmed Soil.</title>
        <authorList>
            <person name="Wojcik M."/>
            <person name="Koper P."/>
            <person name="Zebracki K."/>
            <person name="Marczak M."/>
            <person name="Mazur A."/>
        </authorList>
    </citation>
    <scope>NUCLEOTIDE SEQUENCE [LARGE SCALE GENOMIC DNA]</scope>
    <source>
        <strain evidence="4">KB12</strain>
    </source>
</reference>
<feature type="transmembrane region" description="Helical" evidence="2">
    <location>
        <begin position="34"/>
        <end position="54"/>
    </location>
</feature>
<dbReference type="InterPro" id="IPR021719">
    <property type="entry name" value="Prot_inh_I78"/>
</dbReference>
<feature type="compositionally biased region" description="Polar residues" evidence="1">
    <location>
        <begin position="8"/>
        <end position="18"/>
    </location>
</feature>
<evidence type="ECO:0000256" key="1">
    <source>
        <dbReference type="SAM" id="MobiDB-lite"/>
    </source>
</evidence>
<name>A0ABU3YSQ3_9HYPH</name>